<accession>A0A1M5E545</accession>
<proteinExistence type="predicted"/>
<name>A0A1M5E545_9BACT</name>
<dbReference type="RefSeq" id="WP_073040109.1">
    <property type="nucleotide sequence ID" value="NZ_FQVB01000026.1"/>
</dbReference>
<dbReference type="EMBL" id="FQVB01000026">
    <property type="protein sequence ID" value="SHF74368.1"/>
    <property type="molecule type" value="Genomic_DNA"/>
</dbReference>
<keyword evidence="2" id="KW-1185">Reference proteome</keyword>
<gene>
    <name evidence="1" type="ORF">SAMN02745206_02569</name>
</gene>
<evidence type="ECO:0000313" key="2">
    <source>
        <dbReference type="Proteomes" id="UP000184076"/>
    </source>
</evidence>
<dbReference type="AlphaFoldDB" id="A0A1M5E545"/>
<dbReference type="Proteomes" id="UP000184076">
    <property type="component" value="Unassembled WGS sequence"/>
</dbReference>
<protein>
    <submittedName>
        <fullName evidence="1">Uncharacterized protein</fullName>
    </submittedName>
</protein>
<organism evidence="1 2">
    <name type="scientific">Desulfacinum infernum DSM 9756</name>
    <dbReference type="NCBI Taxonomy" id="1121391"/>
    <lineage>
        <taxon>Bacteria</taxon>
        <taxon>Pseudomonadati</taxon>
        <taxon>Thermodesulfobacteriota</taxon>
        <taxon>Syntrophobacteria</taxon>
        <taxon>Syntrophobacterales</taxon>
        <taxon>Syntrophobacteraceae</taxon>
        <taxon>Desulfacinum</taxon>
    </lineage>
</organism>
<evidence type="ECO:0000313" key="1">
    <source>
        <dbReference type="EMBL" id="SHF74368.1"/>
    </source>
</evidence>
<sequence>MALMSGTVLLIGCDPEEDRILSDLVLREEGDLAVERVATVADVLRCAPEDVRLVVLNPSLSLLCVSY</sequence>
<reference evidence="2" key="1">
    <citation type="submission" date="2016-11" db="EMBL/GenBank/DDBJ databases">
        <authorList>
            <person name="Varghese N."/>
            <person name="Submissions S."/>
        </authorList>
    </citation>
    <scope>NUCLEOTIDE SEQUENCE [LARGE SCALE GENOMIC DNA]</scope>
    <source>
        <strain evidence="2">DSM 9756</strain>
    </source>
</reference>